<gene>
    <name evidence="7" type="ORF">NLS_LOCUS4105</name>
</gene>
<dbReference type="Gene3D" id="2.60.120.290">
    <property type="entry name" value="Spermadhesin, CUB domain"/>
    <property type="match status" value="1"/>
</dbReference>
<dbReference type="SUPFAM" id="SSF56436">
    <property type="entry name" value="C-type lectin-like"/>
    <property type="match status" value="1"/>
</dbReference>
<evidence type="ECO:0000256" key="4">
    <source>
        <dbReference type="SAM" id="Phobius"/>
    </source>
</evidence>
<dbReference type="CDD" id="cd00041">
    <property type="entry name" value="CUB"/>
    <property type="match status" value="1"/>
</dbReference>
<dbReference type="InterPro" id="IPR035914">
    <property type="entry name" value="Sperma_CUB_dom_sf"/>
</dbReference>
<dbReference type="InterPro" id="IPR016186">
    <property type="entry name" value="C-type_lectin-like/link_sf"/>
</dbReference>
<evidence type="ECO:0000259" key="5">
    <source>
        <dbReference type="PROSITE" id="PS01180"/>
    </source>
</evidence>
<dbReference type="EMBL" id="UYRX01000248">
    <property type="protein sequence ID" value="VDK78509.1"/>
    <property type="molecule type" value="Genomic_DNA"/>
</dbReference>
<evidence type="ECO:0000256" key="1">
    <source>
        <dbReference type="ARBA" id="ARBA00022737"/>
    </source>
</evidence>
<dbReference type="InterPro" id="IPR016187">
    <property type="entry name" value="CTDL_fold"/>
</dbReference>
<dbReference type="PROSITE" id="PS01180">
    <property type="entry name" value="CUB"/>
    <property type="match status" value="1"/>
</dbReference>
<keyword evidence="4" id="KW-0472">Membrane</keyword>
<dbReference type="PANTHER" id="PTHR24251">
    <property type="entry name" value="OVOCHYMASE-RELATED"/>
    <property type="match status" value="1"/>
</dbReference>
<reference evidence="7 8" key="1">
    <citation type="submission" date="2018-08" db="EMBL/GenBank/DDBJ databases">
        <authorList>
            <person name="Laetsch R D."/>
            <person name="Stevens L."/>
            <person name="Kumar S."/>
            <person name="Blaxter L. M."/>
        </authorList>
    </citation>
    <scope>NUCLEOTIDE SEQUENCE [LARGE SCALE GENOMIC DNA]</scope>
</reference>
<dbReference type="SMART" id="SM00042">
    <property type="entry name" value="CUB"/>
    <property type="match status" value="1"/>
</dbReference>
<dbReference type="PANTHER" id="PTHR24251:SF50">
    <property type="entry name" value="ATTRACTIN-LIKE 1A"/>
    <property type="match status" value="1"/>
</dbReference>
<keyword evidence="8" id="KW-1185">Reference proteome</keyword>
<dbReference type="OrthoDB" id="7357196at2759"/>
<keyword evidence="4" id="KW-0812">Transmembrane</keyword>
<accession>A0A3P6T5L7</accession>
<dbReference type="InterPro" id="IPR001304">
    <property type="entry name" value="C-type_lectin-like"/>
</dbReference>
<feature type="domain" description="CUB" evidence="5">
    <location>
        <begin position="65"/>
        <end position="187"/>
    </location>
</feature>
<evidence type="ECO:0000256" key="3">
    <source>
        <dbReference type="PROSITE-ProRule" id="PRU00059"/>
    </source>
</evidence>
<dbReference type="AlphaFoldDB" id="A0A3P6T5L7"/>
<evidence type="ECO:0000259" key="6">
    <source>
        <dbReference type="PROSITE" id="PS50041"/>
    </source>
</evidence>
<sequence>MEGFPIFISMRIEEHMQHFSSFLLHYPKLALSLLCFGKSCFILNVAFYTVIRNFDETMLVRAQACSAEPIILHAKSDAQQVYFHTTGYEFGRYANNMQCSWVLMGSNSSKRIMLTIHDSHIDDALFSKCDDYCSVHDGDTSKSPEVARWCGDKHPDEITSTADSLFVHFHSDEAFQGRGINMSFIEFDTPGCPPGWTSSSVSHCYVLKRPKHGLTWFEAQKECSLVRSNLLTLASNNEYSFVAASYTKSKILPWTGYIDHSSEGKFIPVDPNSGPWPEDLPKLAQNPPGQQCVYMDWSSRKRNILAVDDCRNRHEYICKRRRGNV</sequence>
<protein>
    <recommendedName>
        <fullName evidence="9">C-type lectin domain-containing protein</fullName>
    </recommendedName>
</protein>
<dbReference type="Proteomes" id="UP000277928">
    <property type="component" value="Unassembled WGS sequence"/>
</dbReference>
<keyword evidence="4" id="KW-1133">Transmembrane helix</keyword>
<evidence type="ECO:0008006" key="9">
    <source>
        <dbReference type="Google" id="ProtNLM"/>
    </source>
</evidence>
<keyword evidence="2" id="KW-1015">Disulfide bond</keyword>
<dbReference type="CDD" id="cd00037">
    <property type="entry name" value="CLECT"/>
    <property type="match status" value="1"/>
</dbReference>
<evidence type="ECO:0000313" key="7">
    <source>
        <dbReference type="EMBL" id="VDK78509.1"/>
    </source>
</evidence>
<dbReference type="Pfam" id="PF00059">
    <property type="entry name" value="Lectin_C"/>
    <property type="match status" value="1"/>
</dbReference>
<proteinExistence type="predicted"/>
<feature type="transmembrane region" description="Helical" evidence="4">
    <location>
        <begin position="29"/>
        <end position="51"/>
    </location>
</feature>
<dbReference type="SUPFAM" id="SSF49854">
    <property type="entry name" value="Spermadhesin, CUB domain"/>
    <property type="match status" value="1"/>
</dbReference>
<evidence type="ECO:0000313" key="8">
    <source>
        <dbReference type="Proteomes" id="UP000277928"/>
    </source>
</evidence>
<dbReference type="InterPro" id="IPR000859">
    <property type="entry name" value="CUB_dom"/>
</dbReference>
<dbReference type="Gene3D" id="3.10.100.10">
    <property type="entry name" value="Mannose-Binding Protein A, subunit A"/>
    <property type="match status" value="1"/>
</dbReference>
<feature type="domain" description="C-type lectin" evidence="6">
    <location>
        <begin position="200"/>
        <end position="319"/>
    </location>
</feature>
<dbReference type="Pfam" id="PF00431">
    <property type="entry name" value="CUB"/>
    <property type="match status" value="1"/>
</dbReference>
<keyword evidence="1" id="KW-0677">Repeat</keyword>
<name>A0A3P6T5L7_LITSI</name>
<organism evidence="7 8">
    <name type="scientific">Litomosoides sigmodontis</name>
    <name type="common">Filarial nematode worm</name>
    <dbReference type="NCBI Taxonomy" id="42156"/>
    <lineage>
        <taxon>Eukaryota</taxon>
        <taxon>Metazoa</taxon>
        <taxon>Ecdysozoa</taxon>
        <taxon>Nematoda</taxon>
        <taxon>Chromadorea</taxon>
        <taxon>Rhabditida</taxon>
        <taxon>Spirurina</taxon>
        <taxon>Spiruromorpha</taxon>
        <taxon>Filarioidea</taxon>
        <taxon>Onchocercidae</taxon>
        <taxon>Litomosoides</taxon>
    </lineage>
</organism>
<dbReference type="SMART" id="SM00034">
    <property type="entry name" value="CLECT"/>
    <property type="match status" value="1"/>
</dbReference>
<evidence type="ECO:0000256" key="2">
    <source>
        <dbReference type="ARBA" id="ARBA00023157"/>
    </source>
</evidence>
<dbReference type="STRING" id="42156.A0A3P6T5L7"/>
<dbReference type="PROSITE" id="PS50041">
    <property type="entry name" value="C_TYPE_LECTIN_2"/>
    <property type="match status" value="1"/>
</dbReference>
<comment type="caution">
    <text evidence="3">Lacks conserved residue(s) required for the propagation of feature annotation.</text>
</comment>